<dbReference type="AlphaFoldDB" id="A0AAX1UFK0"/>
<dbReference type="SUPFAM" id="SSF51735">
    <property type="entry name" value="NAD(P)-binding Rossmann-fold domains"/>
    <property type="match status" value="1"/>
</dbReference>
<name>A0AAX1UFK0_CERSP</name>
<dbReference type="InterPro" id="IPR050988">
    <property type="entry name" value="Mannitol_DH/Oxidoreductase"/>
</dbReference>
<dbReference type="InterPro" id="IPR023027">
    <property type="entry name" value="Mannitol_DH_CS"/>
</dbReference>
<dbReference type="InterPro" id="IPR013131">
    <property type="entry name" value="Mannitol_DH_N"/>
</dbReference>
<reference evidence="5 6" key="1">
    <citation type="submission" date="2018-08" db="EMBL/GenBank/DDBJ databases">
        <title>Draft genome sequence of Rhodobacter sphaeroides FY.</title>
        <authorList>
            <person name="Rayyan A."/>
            <person name="Meyer T.E."/>
            <person name="Kyndt J.A."/>
        </authorList>
    </citation>
    <scope>NUCLEOTIDE SEQUENCE [LARGE SCALE GENOMIC DNA]</scope>
    <source>
        <strain evidence="5 6">FY</strain>
    </source>
</reference>
<dbReference type="GO" id="GO:0016616">
    <property type="term" value="F:oxidoreductase activity, acting on the CH-OH group of donors, NAD or NADP as acceptor"/>
    <property type="evidence" value="ECO:0007669"/>
    <property type="project" value="TreeGrafter"/>
</dbReference>
<dbReference type="InterPro" id="IPR036291">
    <property type="entry name" value="NAD(P)-bd_dom_sf"/>
</dbReference>
<gene>
    <name evidence="5" type="ORF">D1114_20620</name>
</gene>
<dbReference type="Gene3D" id="3.40.50.720">
    <property type="entry name" value="NAD(P)-binding Rossmann-like Domain"/>
    <property type="match status" value="1"/>
</dbReference>
<dbReference type="Proteomes" id="UP000266305">
    <property type="component" value="Unassembled WGS sequence"/>
</dbReference>
<evidence type="ECO:0000256" key="1">
    <source>
        <dbReference type="ARBA" id="ARBA00023002"/>
    </source>
</evidence>
<dbReference type="SUPFAM" id="SSF48179">
    <property type="entry name" value="6-phosphogluconate dehydrogenase C-terminal domain-like"/>
    <property type="match status" value="1"/>
</dbReference>
<evidence type="ECO:0000256" key="2">
    <source>
        <dbReference type="ARBA" id="ARBA00023027"/>
    </source>
</evidence>
<organism evidence="5 6">
    <name type="scientific">Cereibacter sphaeroides</name>
    <name type="common">Rhodobacter sphaeroides</name>
    <dbReference type="NCBI Taxonomy" id="1063"/>
    <lineage>
        <taxon>Bacteria</taxon>
        <taxon>Pseudomonadati</taxon>
        <taxon>Pseudomonadota</taxon>
        <taxon>Alphaproteobacteria</taxon>
        <taxon>Rhodobacterales</taxon>
        <taxon>Paracoccaceae</taxon>
        <taxon>Cereibacter</taxon>
    </lineage>
</organism>
<protein>
    <submittedName>
        <fullName evidence="5">Mannitol dehydrogenase family protein</fullName>
    </submittedName>
</protein>
<dbReference type="InterPro" id="IPR013118">
    <property type="entry name" value="Mannitol_DH_C"/>
</dbReference>
<dbReference type="InterPro" id="IPR013328">
    <property type="entry name" value="6PGD_dom2"/>
</dbReference>
<dbReference type="PANTHER" id="PTHR43362">
    <property type="entry name" value="MANNITOL DEHYDROGENASE DSF1-RELATED"/>
    <property type="match status" value="1"/>
</dbReference>
<feature type="domain" description="Mannitol dehydrogenase C-terminal" evidence="4">
    <location>
        <begin position="253"/>
        <end position="435"/>
    </location>
</feature>
<dbReference type="Pfam" id="PF08125">
    <property type="entry name" value="Mannitol_dh_C"/>
    <property type="match status" value="1"/>
</dbReference>
<comment type="caution">
    <text evidence="5">The sequence shown here is derived from an EMBL/GenBank/DDBJ whole genome shotgun (WGS) entry which is preliminary data.</text>
</comment>
<evidence type="ECO:0000313" key="5">
    <source>
        <dbReference type="EMBL" id="RHZ91267.1"/>
    </source>
</evidence>
<evidence type="ECO:0000313" key="6">
    <source>
        <dbReference type="Proteomes" id="UP000266305"/>
    </source>
</evidence>
<dbReference type="RefSeq" id="WP_119001294.1">
    <property type="nucleotide sequence ID" value="NZ_QWGP01000036.1"/>
</dbReference>
<dbReference type="InterPro" id="IPR008927">
    <property type="entry name" value="6-PGluconate_DH-like_C_sf"/>
</dbReference>
<accession>A0AAX1UFK0</accession>
<dbReference type="Gene3D" id="1.10.1040.10">
    <property type="entry name" value="N-(1-d-carboxylethyl)-l-norvaline Dehydrogenase, domain 2"/>
    <property type="match status" value="1"/>
</dbReference>
<proteinExistence type="predicted"/>
<dbReference type="EMBL" id="QWGP01000036">
    <property type="protein sequence ID" value="RHZ91267.1"/>
    <property type="molecule type" value="Genomic_DNA"/>
</dbReference>
<dbReference type="Pfam" id="PF01232">
    <property type="entry name" value="Mannitol_dh"/>
    <property type="match status" value="1"/>
</dbReference>
<feature type="domain" description="Mannitol dehydrogenase N-terminal" evidence="3">
    <location>
        <begin position="5"/>
        <end position="237"/>
    </location>
</feature>
<dbReference type="PROSITE" id="PS00974">
    <property type="entry name" value="MANNITOL_DHGENASE"/>
    <property type="match status" value="1"/>
</dbReference>
<keyword evidence="2" id="KW-0520">NAD</keyword>
<dbReference type="InterPro" id="IPR000669">
    <property type="entry name" value="Mannitol_DH"/>
</dbReference>
<sequence length="466" mass="50526">MTSPTILHLSPGAFHRAHQAVYAEALIRAGHPEAGIRDVCLFPPLIGAAHAAQGGTYHVLLRDQTREDLRRITAIREVLDRPDPDMLCDPALRLVTMTLTEKGYCHVPGTDRLDPAAVAQDLADPQHPRTALGWLALALVRRRAAGLPGITLASCDNIPVNGRLLEAVLTAYVAEAFPDLLDWMAANVTFPVSMVDRIVPRVDAAAAESLAALAGAPDALGVVAEPFGQWVIEDRFALPIPPLHKVGVQIVADVAPYERMKHRILNGAQTAIAHLGALSGFATSFDAASDPVMGVWLERFCAAQARTLACPPGEDLAAYCRATMERLRNPHIRHPLTQIGTDSSFKLGQRIVEAAEHHLDGPEARLYALTIAAWMRYNTGRDAAGRPIPVEDPLAPVFRDIDLAAGGDPSALVAGYLRLDLFEGPLRQNEPFRRRLVALCTALETRMPRDIILASLNRAEAEEELC</sequence>
<evidence type="ECO:0000259" key="4">
    <source>
        <dbReference type="Pfam" id="PF08125"/>
    </source>
</evidence>
<dbReference type="GO" id="GO:0019594">
    <property type="term" value="P:mannitol metabolic process"/>
    <property type="evidence" value="ECO:0007669"/>
    <property type="project" value="InterPro"/>
</dbReference>
<keyword evidence="1" id="KW-0560">Oxidoreductase</keyword>
<dbReference type="PANTHER" id="PTHR43362:SF1">
    <property type="entry name" value="MANNITOL DEHYDROGENASE 2-RELATED"/>
    <property type="match status" value="1"/>
</dbReference>
<evidence type="ECO:0000259" key="3">
    <source>
        <dbReference type="Pfam" id="PF01232"/>
    </source>
</evidence>
<dbReference type="PRINTS" id="PR00084">
    <property type="entry name" value="MTLDHDRGNASE"/>
</dbReference>